<comment type="cofactor">
    <cofactor evidence="1">
        <name>a divalent metal cation</name>
        <dbReference type="ChEBI" id="CHEBI:60240"/>
    </cofactor>
</comment>
<reference evidence="3" key="1">
    <citation type="submission" date="2020-04" db="EMBL/GenBank/DDBJ databases">
        <authorList>
            <person name="Alioto T."/>
            <person name="Alioto T."/>
            <person name="Gomez Garrido J."/>
        </authorList>
    </citation>
    <scope>NUCLEOTIDE SEQUENCE</scope>
    <source>
        <strain evidence="3">A484AB</strain>
    </source>
</reference>
<proteinExistence type="predicted"/>
<gene>
    <name evidence="3" type="ORF">PACLA_8A014668</name>
</gene>
<evidence type="ECO:0000256" key="2">
    <source>
        <dbReference type="ARBA" id="ARBA00022723"/>
    </source>
</evidence>
<sequence>MASFKSVRDLLLIGFDEGLLDEEEFLLLYQQYTSLNAEYPYTSYPAFDLELKDEVECKTEFRVEKNDIPGLADTLRIPEIVKCYQGTICGREEALCILLKRFAYPCRYSDLIPTFGRPVPELAMINNKMISLIFDIHGHRLTEWNHQILHPEALETYATAVSNKGAALTNCFGFVDGTVRQICRPGKNQRVVYNGHKRVHALKFQSVALPNGIIANLYGPVEGKMHDARMLGESGLYNNMRQFAFSRQGEPMCIYGDPAYPLRMHLQAPFRREGITEEMQDFNRSMSQVRVSVEWLFGDIVNYFKFLDFKKNLKIRLSQVGKMYIVGALLRNALTCLYKNTTSMYFELDPPALNEYFA</sequence>
<name>A0A6S7IFA9_PARCT</name>
<dbReference type="AlphaFoldDB" id="A0A6S7IFA9"/>
<dbReference type="Proteomes" id="UP001152795">
    <property type="component" value="Unassembled WGS sequence"/>
</dbReference>
<dbReference type="EMBL" id="CACRXK020009637">
    <property type="protein sequence ID" value="CAB4017645.1"/>
    <property type="molecule type" value="Genomic_DNA"/>
</dbReference>
<evidence type="ECO:0000256" key="1">
    <source>
        <dbReference type="ARBA" id="ARBA00001968"/>
    </source>
</evidence>
<accession>A0A6S7IFA9</accession>
<dbReference type="OrthoDB" id="5967254at2759"/>
<dbReference type="GO" id="GO:0046872">
    <property type="term" value="F:metal ion binding"/>
    <property type="evidence" value="ECO:0007669"/>
    <property type="project" value="UniProtKB-KW"/>
</dbReference>
<comment type="caution">
    <text evidence="3">The sequence shown here is derived from an EMBL/GenBank/DDBJ whole genome shotgun (WGS) entry which is preliminary data.</text>
</comment>
<keyword evidence="2" id="KW-0479">Metal-binding</keyword>
<keyword evidence="4" id="KW-1185">Reference proteome</keyword>
<dbReference type="InterPro" id="IPR027806">
    <property type="entry name" value="HARBI1_dom"/>
</dbReference>
<protein>
    <submittedName>
        <fullName evidence="3">Uncharacterized protein</fullName>
    </submittedName>
</protein>
<dbReference type="PANTHER" id="PTHR34615:SF1">
    <property type="entry name" value="PX DOMAIN-CONTAINING PROTEIN"/>
    <property type="match status" value="1"/>
</dbReference>
<evidence type="ECO:0000313" key="4">
    <source>
        <dbReference type="Proteomes" id="UP001152795"/>
    </source>
</evidence>
<evidence type="ECO:0000313" key="3">
    <source>
        <dbReference type="EMBL" id="CAB4017645.1"/>
    </source>
</evidence>
<dbReference type="Pfam" id="PF13359">
    <property type="entry name" value="DDE_Tnp_4"/>
    <property type="match status" value="1"/>
</dbReference>
<dbReference type="PANTHER" id="PTHR34615">
    <property type="entry name" value="PX DOMAIN-CONTAINING PROTEIN"/>
    <property type="match status" value="1"/>
</dbReference>
<organism evidence="3 4">
    <name type="scientific">Paramuricea clavata</name>
    <name type="common">Red gorgonian</name>
    <name type="synonym">Violescent sea-whip</name>
    <dbReference type="NCBI Taxonomy" id="317549"/>
    <lineage>
        <taxon>Eukaryota</taxon>
        <taxon>Metazoa</taxon>
        <taxon>Cnidaria</taxon>
        <taxon>Anthozoa</taxon>
        <taxon>Octocorallia</taxon>
        <taxon>Malacalcyonacea</taxon>
        <taxon>Plexauridae</taxon>
        <taxon>Paramuricea</taxon>
    </lineage>
</organism>